<evidence type="ECO:0000256" key="3">
    <source>
        <dbReference type="ARBA" id="ARBA00023157"/>
    </source>
</evidence>
<dbReference type="SMART" id="SM01169">
    <property type="entry name" value="DUF1943"/>
    <property type="match status" value="1"/>
</dbReference>
<feature type="chain" id="PRO_5015765753" evidence="7">
    <location>
        <begin position="19"/>
        <end position="1790"/>
    </location>
</feature>
<evidence type="ECO:0000259" key="8">
    <source>
        <dbReference type="PROSITE" id="PS51211"/>
    </source>
</evidence>
<dbReference type="InterPro" id="IPR001846">
    <property type="entry name" value="VWF_type-D"/>
</dbReference>
<dbReference type="Gene3D" id="1.25.10.20">
    <property type="entry name" value="Vitellinogen, superhelical"/>
    <property type="match status" value="1"/>
</dbReference>
<dbReference type="Pfam" id="PF09172">
    <property type="entry name" value="Vit_open_b-sht"/>
    <property type="match status" value="1"/>
</dbReference>
<keyword evidence="4" id="KW-0325">Glycoprotein</keyword>
<evidence type="ECO:0000256" key="7">
    <source>
        <dbReference type="SAM" id="SignalP"/>
    </source>
</evidence>
<proteinExistence type="evidence at transcript level"/>
<evidence type="ECO:0000256" key="1">
    <source>
        <dbReference type="ARBA" id="ARBA00022729"/>
    </source>
</evidence>
<keyword evidence="2" id="KW-0758">Storage protein</keyword>
<feature type="region of interest" description="Disordered" evidence="6">
    <location>
        <begin position="1651"/>
        <end position="1699"/>
    </location>
</feature>
<protein>
    <submittedName>
        <fullName evidence="10">Vitellogenin</fullName>
    </submittedName>
</protein>
<feature type="compositionally biased region" description="Low complexity" evidence="6">
    <location>
        <begin position="1659"/>
        <end position="1672"/>
    </location>
</feature>
<dbReference type="SUPFAM" id="SSF48431">
    <property type="entry name" value="Lipovitellin-phosvitin complex, superhelical domain"/>
    <property type="match status" value="1"/>
</dbReference>
<dbReference type="PROSITE" id="PS51233">
    <property type="entry name" value="VWFD"/>
    <property type="match status" value="1"/>
</dbReference>
<organism evidence="10">
    <name type="scientific">Thitarodes pui</name>
    <name type="common">Moth</name>
    <name type="synonym">Hepialus pui</name>
    <dbReference type="NCBI Taxonomy" id="507567"/>
    <lineage>
        <taxon>Eukaryota</taxon>
        <taxon>Metazoa</taxon>
        <taxon>Ecdysozoa</taxon>
        <taxon>Arthropoda</taxon>
        <taxon>Hexapoda</taxon>
        <taxon>Insecta</taxon>
        <taxon>Pterygota</taxon>
        <taxon>Neoptera</taxon>
        <taxon>Endopterygota</taxon>
        <taxon>Lepidoptera</taxon>
        <taxon>Glossata</taxon>
        <taxon>Exoporia</taxon>
        <taxon>Hepialoidea</taxon>
        <taxon>Hepialidae</taxon>
        <taxon>Thitarodes</taxon>
    </lineage>
</organism>
<dbReference type="InterPro" id="IPR011030">
    <property type="entry name" value="Lipovitellin_superhlx_dom"/>
</dbReference>
<sequence length="1790" mass="204388">MRTFVLFALLATAFCANSGDNWNNHDGQSIWQTGQVYEYEVEARTMSALGDREWQGVELRARFVLAAQSDGRLLARLADVRQARLQRLPEWNAPAADEPQYRPVTDLQRTFQIRTEGGRVLEMRVPADLAHAHENLLKGLTSALQVDLSDKHLIKSAQNYYNERAASGSFRKMETDVTGRCEVLYAVAPLDDETLAVDKTNDYRNCDERALYNFGAYPRAWNRHGEEDLVHQSTFARYVISRRNATVQSACATTKVAVAPVAHGARDGNVVSEVRLQLVAVSPDSAPEQLPSDARDAGSLLYTLARRDEQPERTMPGRFRRNADQPRDNTIGKNQKPRQSSSSSESDEVDEAAEYRAAAIESSIADLLVAVYPRDDEESLNRVKETIRSIARDLRSPNEMPKADTLAKYYIVERTLESMSDEQMAAIAKEFEANRSGDADAQLAWTVCRDSVVQAGTPAAFRQIKSWISSKKLRGEEAAQLVSTLASTLRYPTEKIMAEFFELAVHADVRKERQLHASALLAATRFINAGHVDNSSAHYRYPTHVYGRLAHKRYPIVYTKIVPYFKRELKAAMQKGATDLAQLYVKAIGNIGHEAILEILAPYLEGKLPSTTFMRAHIVRNLYRLAKQEPHAARAVLYRIYKNRAEEYEVRVAAVHTLMKAHPTPAMLQEMAADTCSNDHVQVRSVIKNAIQHAARLDSKPHEKLAKAARAAQNFLTEEDFGHQYSAKYYNDYESDYYNEDESDELGHFQAYSQTGSEDSLFPKQFSYSLKNKVGQWQKSIKLGGAVSSWSHFFDIIQSNKMSRILGQPKSLKWSAENIAKALNIQGWEGEPFNANFLMQAFQQQRFFAFNEEFIKSIEQNLVNKYNELTNGVNYKYTKMYNSEQFEIMFPLSMGMPFVFRYRVPTVVSVHGSVKSNGKWMASQKFGLSGNFEAVIARNYDGEYGFFNTIDNKIFTNGISTKCQIYFPAKYKFEINTKTGKFEMELAPLKPDTDANIMHYSYWPYAAYQKLGSQTPVSQEPETYVYRNENSMNKYEKVYGKSYTGMAFHIGAYSESTDFHNTLNGKPFDRKISSYLCHIFAQKQIAVTDINLKYSARDSSSKKFVATYAYDNNNRQQAEGNANQGEEENLKDYVPTESTPDNKNRQNEMLQRVASDIKYAKAVIHDIGFQFHGPEKYEYTMTYTHASSPVDKKSQMIFFCNMNAANKQYQFLATAQSQNPNRPMIDFQKVLNDKANADMLFHMRFGPKVQSGGHVEIRAKFESTDEYRQALSQDKQFREYFEREGKNALDSETLIHMYKPFNYNLITGEVSYKNIEHQTRFYTHQAYNIIRHHIYHYYEEKYPSEKVKDGQINFRFHLSNDFDRLNISMDTQNYDARVMNLPIDRIVRQAIQASQPSLSKSTIVGDVMTGGQYNPMCALDRQYVNTYDNYRYEYEPEKNVWYMLTQYGAIPNQHEHSTPAEQAVVLVRDNEKKQKELQIYYRSPQGEQPVTVELLPNEDDENAAYQIILNGQQQEISQNKVAQLWSEVEDAPLVQAYALPEGAIVVNIANGQLRVVYNDKAFYLYTSGDYRNATSGLCGTMSGDRNDDFLVPDGGYVEDPRVFAAYYVVPDTQNPKSIELQQYAQTVASTHPQHMFTAIYPYHEALYPNRYSRRHGDDSSSSSSSSYSTSHSVETEDENEHENYQQNDDGVAPRSYAPQRGPCKLEHQVQYVEKNGQICITYQPVAACSQRCRGEKHQAYPAKVSCKSAKDQKYRMYKDQIKRGQNPQLDEAHNQPTGETIFKAPTVCKA</sequence>
<feature type="domain" description="Vitellogenin" evidence="8">
    <location>
        <begin position="31"/>
        <end position="766"/>
    </location>
</feature>
<evidence type="ECO:0000313" key="10">
    <source>
        <dbReference type="EMBL" id="AWJ95280.1"/>
    </source>
</evidence>
<dbReference type="EMBL" id="MF622538">
    <property type="protein sequence ID" value="AWJ95280.1"/>
    <property type="molecule type" value="mRNA"/>
</dbReference>
<keyword evidence="3" id="KW-1015">Disulfide bond</keyword>
<accession>A0A2S1XV30</accession>
<feature type="region of interest" description="Disordered" evidence="6">
    <location>
        <begin position="306"/>
        <end position="352"/>
    </location>
</feature>
<dbReference type="InterPro" id="IPR015255">
    <property type="entry name" value="Vitellinogen_open_b-sht"/>
</dbReference>
<dbReference type="InterPro" id="IPR050733">
    <property type="entry name" value="Vitellogenin/Apolipophorin"/>
</dbReference>
<evidence type="ECO:0000256" key="5">
    <source>
        <dbReference type="PROSITE-ProRule" id="PRU00557"/>
    </source>
</evidence>
<dbReference type="InterPro" id="IPR001747">
    <property type="entry name" value="Vitellogenin_N"/>
</dbReference>
<keyword evidence="1 7" id="KW-0732">Signal</keyword>
<dbReference type="InterPro" id="IPR015816">
    <property type="entry name" value="Vitellinogen_b-sht_N"/>
</dbReference>
<dbReference type="SMART" id="SM00216">
    <property type="entry name" value="VWD"/>
    <property type="match status" value="1"/>
</dbReference>
<dbReference type="Gene3D" id="2.30.230.10">
    <property type="entry name" value="Lipovitellin, beta-sheet shell regions, chain A"/>
    <property type="match status" value="1"/>
</dbReference>
<feature type="domain" description="VWFD" evidence="9">
    <location>
        <begin position="1415"/>
        <end position="1615"/>
    </location>
</feature>
<dbReference type="Pfam" id="PF01347">
    <property type="entry name" value="Vitellogenin_N"/>
    <property type="match status" value="1"/>
</dbReference>
<dbReference type="SMART" id="SM00638">
    <property type="entry name" value="LPD_N"/>
    <property type="match status" value="1"/>
</dbReference>
<feature type="signal peptide" evidence="7">
    <location>
        <begin position="1"/>
        <end position="18"/>
    </location>
</feature>
<name>A0A2S1XV30_THIPU</name>
<evidence type="ECO:0000256" key="6">
    <source>
        <dbReference type="SAM" id="MobiDB-lite"/>
    </source>
</evidence>
<evidence type="ECO:0000256" key="2">
    <source>
        <dbReference type="ARBA" id="ARBA00022761"/>
    </source>
</evidence>
<feature type="region of interest" description="Disordered" evidence="6">
    <location>
        <begin position="1114"/>
        <end position="1146"/>
    </location>
</feature>
<dbReference type="GO" id="GO:0005319">
    <property type="term" value="F:lipid transporter activity"/>
    <property type="evidence" value="ECO:0007669"/>
    <property type="project" value="InterPro"/>
</dbReference>
<dbReference type="FunFam" id="1.25.10.20:FF:000003">
    <property type="entry name" value="Vitellogenin C"/>
    <property type="match status" value="1"/>
</dbReference>
<dbReference type="InterPro" id="IPR015819">
    <property type="entry name" value="Lipid_transp_b-sht_shell"/>
</dbReference>
<dbReference type="PROSITE" id="PS51211">
    <property type="entry name" value="VITELLOGENIN"/>
    <property type="match status" value="1"/>
</dbReference>
<dbReference type="Gene3D" id="2.20.80.10">
    <property type="entry name" value="Lipovitellin-phosvitin complex, chain A, domain 4"/>
    <property type="match status" value="1"/>
</dbReference>
<dbReference type="Pfam" id="PF00094">
    <property type="entry name" value="VWD"/>
    <property type="match status" value="1"/>
</dbReference>
<dbReference type="PANTHER" id="PTHR23345:SF15">
    <property type="entry name" value="VITELLOGENIN 1-RELATED"/>
    <property type="match status" value="1"/>
</dbReference>
<dbReference type="PANTHER" id="PTHR23345">
    <property type="entry name" value="VITELLOGENIN-RELATED"/>
    <property type="match status" value="1"/>
</dbReference>
<comment type="caution">
    <text evidence="5">Lacks conserved residue(s) required for the propagation of feature annotation.</text>
</comment>
<reference evidence="10" key="1">
    <citation type="journal article" date="2018" name="J. Insect Sci.">
        <title>Molecular Characterization and Expression of Vitellogenin and Vitellogenin Receptor of Thitarodes pui (Lepidoptera: Hepialidae), an Insect on the Tibetan Plateau.</title>
        <authorList>
            <person name="Wu H."/>
            <person name="Jiang F.Z."/>
            <person name="Guo J.X."/>
            <person name="Yi J.Q."/>
            <person name="Liu J.B."/>
            <person name="Cao Y.S."/>
            <person name="Lai X.S."/>
            <person name="Zhang G.R."/>
        </authorList>
    </citation>
    <scope>NUCLEOTIDE SEQUENCE</scope>
</reference>
<evidence type="ECO:0000256" key="4">
    <source>
        <dbReference type="ARBA" id="ARBA00023180"/>
    </source>
</evidence>
<dbReference type="GO" id="GO:0045735">
    <property type="term" value="F:nutrient reservoir activity"/>
    <property type="evidence" value="ECO:0007669"/>
    <property type="project" value="UniProtKB-KW"/>
</dbReference>
<evidence type="ECO:0000259" key="9">
    <source>
        <dbReference type="PROSITE" id="PS51233"/>
    </source>
</evidence>
<dbReference type="SUPFAM" id="SSF56968">
    <property type="entry name" value="Lipovitellin-phosvitin complex, beta-sheet shell regions"/>
    <property type="match status" value="2"/>
</dbReference>